<dbReference type="GO" id="GO:0045944">
    <property type="term" value="P:positive regulation of transcription by RNA polymerase II"/>
    <property type="evidence" value="ECO:0000318"/>
    <property type="project" value="GO_Central"/>
</dbReference>
<evidence type="ECO:0000256" key="3">
    <source>
        <dbReference type="ARBA" id="ARBA00022491"/>
    </source>
</evidence>
<dbReference type="GO" id="GO:0003677">
    <property type="term" value="F:DNA binding"/>
    <property type="evidence" value="ECO:0007669"/>
    <property type="project" value="UniProtKB-KW"/>
</dbReference>
<keyword evidence="6" id="KW-0238">DNA-binding</keyword>
<keyword evidence="8" id="KW-0804">Transcription</keyword>
<dbReference type="CTD" id="6749863"/>
<feature type="region of interest" description="Disordered" evidence="12">
    <location>
        <begin position="114"/>
        <end position="166"/>
    </location>
</feature>
<comment type="similarity">
    <text evidence="1">Belongs to the MAX family.</text>
</comment>
<dbReference type="InParanoid" id="B3RKW8"/>
<dbReference type="SUPFAM" id="SSF47459">
    <property type="entry name" value="HLH, helix-loop-helix DNA-binding domain"/>
    <property type="match status" value="1"/>
</dbReference>
<dbReference type="OrthoDB" id="8964853at2759"/>
<evidence type="ECO:0000256" key="7">
    <source>
        <dbReference type="ARBA" id="ARBA00023159"/>
    </source>
</evidence>
<evidence type="ECO:0000256" key="11">
    <source>
        <dbReference type="SAM" id="Coils"/>
    </source>
</evidence>
<feature type="compositionally biased region" description="Polar residues" evidence="12">
    <location>
        <begin position="115"/>
        <end position="127"/>
    </location>
</feature>
<evidence type="ECO:0000313" key="15">
    <source>
        <dbReference type="Proteomes" id="UP000009022"/>
    </source>
</evidence>
<dbReference type="KEGG" id="tad:TRIADDRAFT_51792"/>
<keyword evidence="5" id="KW-0805">Transcription regulation</keyword>
<dbReference type="HOGENOM" id="CLU_109424_0_1_1"/>
<dbReference type="GO" id="GO:0046983">
    <property type="term" value="F:protein dimerization activity"/>
    <property type="evidence" value="ECO:0007669"/>
    <property type="project" value="InterPro"/>
</dbReference>
<evidence type="ECO:0000256" key="12">
    <source>
        <dbReference type="SAM" id="MobiDB-lite"/>
    </source>
</evidence>
<evidence type="ECO:0000313" key="14">
    <source>
        <dbReference type="EMBL" id="EDV28659.1"/>
    </source>
</evidence>
<keyword evidence="15" id="KW-1185">Reference proteome</keyword>
<organism evidence="14 15">
    <name type="scientific">Trichoplax adhaerens</name>
    <name type="common">Trichoplax reptans</name>
    <dbReference type="NCBI Taxonomy" id="10228"/>
    <lineage>
        <taxon>Eukaryota</taxon>
        <taxon>Metazoa</taxon>
        <taxon>Placozoa</taxon>
        <taxon>Uniplacotomia</taxon>
        <taxon>Trichoplacea</taxon>
        <taxon>Trichoplacidae</taxon>
        <taxon>Trichoplax</taxon>
    </lineage>
</organism>
<evidence type="ECO:0000256" key="1">
    <source>
        <dbReference type="ARBA" id="ARBA00007628"/>
    </source>
</evidence>
<feature type="region of interest" description="Disordered" evidence="12">
    <location>
        <begin position="1"/>
        <end position="42"/>
    </location>
</feature>
<dbReference type="PANTHER" id="PTHR10328">
    <property type="entry name" value="PROTEIN MAX MYC-ASSOCIATED FACTOR X"/>
    <property type="match status" value="1"/>
</dbReference>
<keyword evidence="4" id="KW-0597">Phosphoprotein</keyword>
<evidence type="ECO:0000256" key="5">
    <source>
        <dbReference type="ARBA" id="ARBA00023015"/>
    </source>
</evidence>
<dbReference type="STRING" id="10228.B3RKW8"/>
<dbReference type="RefSeq" id="XP_002107861.1">
    <property type="nucleotide sequence ID" value="XM_002107825.1"/>
</dbReference>
<dbReference type="GO" id="GO:0003700">
    <property type="term" value="F:DNA-binding transcription factor activity"/>
    <property type="evidence" value="ECO:0000318"/>
    <property type="project" value="GO_Central"/>
</dbReference>
<dbReference type="CDD" id="cd11406">
    <property type="entry name" value="bHLHzip_Max"/>
    <property type="match status" value="1"/>
</dbReference>
<dbReference type="FunFam" id="4.10.280.10:FF:000023">
    <property type="entry name" value="MAX isoform 13"/>
    <property type="match status" value="1"/>
</dbReference>
<dbReference type="PhylomeDB" id="B3RKW8"/>
<gene>
    <name evidence="14" type="ORF">TRIADDRAFT_51792</name>
</gene>
<accession>B3RKW8</accession>
<evidence type="ECO:0000256" key="2">
    <source>
        <dbReference type="ARBA" id="ARBA00017633"/>
    </source>
</evidence>
<dbReference type="GO" id="GO:0090575">
    <property type="term" value="C:RNA polymerase II transcription regulator complex"/>
    <property type="evidence" value="ECO:0000318"/>
    <property type="project" value="GO_Central"/>
</dbReference>
<keyword evidence="9" id="KW-0539">Nucleus</keyword>
<dbReference type="GeneID" id="6749863"/>
<evidence type="ECO:0000256" key="8">
    <source>
        <dbReference type="ARBA" id="ARBA00023163"/>
    </source>
</evidence>
<protein>
    <recommendedName>
        <fullName evidence="2">Protein max</fullName>
    </recommendedName>
    <alternativeName>
        <fullName evidence="10">Myc-associated factor X</fullName>
    </alternativeName>
</protein>
<reference evidence="14 15" key="1">
    <citation type="journal article" date="2008" name="Nature">
        <title>The Trichoplax genome and the nature of placozoans.</title>
        <authorList>
            <person name="Srivastava M."/>
            <person name="Begovic E."/>
            <person name="Chapman J."/>
            <person name="Putnam N.H."/>
            <person name="Hellsten U."/>
            <person name="Kawashima T."/>
            <person name="Kuo A."/>
            <person name="Mitros T."/>
            <person name="Salamov A."/>
            <person name="Carpenter M.L."/>
            <person name="Signorovitch A.Y."/>
            <person name="Moreno M.A."/>
            <person name="Kamm K."/>
            <person name="Grimwood J."/>
            <person name="Schmutz J."/>
            <person name="Shapiro H."/>
            <person name="Grigoriev I.V."/>
            <person name="Buss L.W."/>
            <person name="Schierwater B."/>
            <person name="Dellaporta S.L."/>
            <person name="Rokhsar D.S."/>
        </authorList>
    </citation>
    <scope>NUCLEOTIDE SEQUENCE [LARGE SCALE GENOMIC DNA]</scope>
    <source>
        <strain evidence="14 15">Grell-BS-1999</strain>
    </source>
</reference>
<dbReference type="InterPro" id="IPR036638">
    <property type="entry name" value="HLH_DNA-bd_sf"/>
</dbReference>
<dbReference type="AlphaFoldDB" id="B3RKW8"/>
<dbReference type="OMA" id="YMDAHEL"/>
<feature type="domain" description="BHLH" evidence="13">
    <location>
        <begin position="31"/>
        <end position="82"/>
    </location>
</feature>
<keyword evidence="11" id="KW-0175">Coiled coil</keyword>
<name>B3RKW8_TRIAD</name>
<dbReference type="EMBL" id="DS985241">
    <property type="protein sequence ID" value="EDV28659.1"/>
    <property type="molecule type" value="Genomic_DNA"/>
</dbReference>
<dbReference type="Proteomes" id="UP000009022">
    <property type="component" value="Unassembled WGS sequence"/>
</dbReference>
<feature type="compositionally biased region" description="Basic and acidic residues" evidence="12">
    <location>
        <begin position="145"/>
        <end position="166"/>
    </location>
</feature>
<dbReference type="eggNOG" id="KOG2483">
    <property type="taxonomic scope" value="Eukaryota"/>
</dbReference>
<dbReference type="Pfam" id="PF00010">
    <property type="entry name" value="HLH"/>
    <property type="match status" value="1"/>
</dbReference>
<dbReference type="InterPro" id="IPR011598">
    <property type="entry name" value="bHLH_dom"/>
</dbReference>
<evidence type="ECO:0000256" key="4">
    <source>
        <dbReference type="ARBA" id="ARBA00022553"/>
    </source>
</evidence>
<dbReference type="SMART" id="SM00353">
    <property type="entry name" value="HLH"/>
    <property type="match status" value="1"/>
</dbReference>
<dbReference type="Gene3D" id="4.10.280.10">
    <property type="entry name" value="Helix-loop-helix DNA-binding domain"/>
    <property type="match status" value="1"/>
</dbReference>
<sequence length="166" mass="18967">MSDEDKYLDVDIDSDDNGDTDKSTSGLTQADKRAHHNALERKRRDHIKDCFFGLRDSVPTLQGEKASRAQILNKATDYIQFMKQKNQNHQSDIEDIRKENYQLELQLKTLERTRNNLTGTATSENIDSSTTTTTNSGRTTRNKAKRELQSDGNDEQKTDTKKVKAE</sequence>
<evidence type="ECO:0000256" key="9">
    <source>
        <dbReference type="ARBA" id="ARBA00023242"/>
    </source>
</evidence>
<keyword evidence="7" id="KW-0010">Activator</keyword>
<dbReference type="PROSITE" id="PS50888">
    <property type="entry name" value="BHLH"/>
    <property type="match status" value="1"/>
</dbReference>
<evidence type="ECO:0000256" key="10">
    <source>
        <dbReference type="ARBA" id="ARBA00029944"/>
    </source>
</evidence>
<feature type="compositionally biased region" description="Low complexity" evidence="12">
    <location>
        <begin position="128"/>
        <end position="139"/>
    </location>
</feature>
<proteinExistence type="inferred from homology"/>
<dbReference type="PANTHER" id="PTHR10328:SF3">
    <property type="entry name" value="PROTEIN MAX"/>
    <property type="match status" value="1"/>
</dbReference>
<evidence type="ECO:0000259" key="13">
    <source>
        <dbReference type="PROSITE" id="PS50888"/>
    </source>
</evidence>
<keyword evidence="3" id="KW-0678">Repressor</keyword>
<dbReference type="FunCoup" id="B3RKW8">
    <property type="interactions" value="1463"/>
</dbReference>
<feature type="coiled-coil region" evidence="11">
    <location>
        <begin position="79"/>
        <end position="113"/>
    </location>
</feature>
<evidence type="ECO:0000256" key="6">
    <source>
        <dbReference type="ARBA" id="ARBA00023125"/>
    </source>
</evidence>